<evidence type="ECO:0000256" key="7">
    <source>
        <dbReference type="ARBA" id="ARBA00022842"/>
    </source>
</evidence>
<keyword evidence="7" id="KW-0460">Magnesium</keyword>
<protein>
    <submittedName>
        <fullName evidence="11">CCA tRNA nucleotidyltransferase</fullName>
    </submittedName>
</protein>
<dbReference type="AlphaFoldDB" id="A0A5D4GMB8"/>
<dbReference type="InterPro" id="IPR032828">
    <property type="entry name" value="PolyA_RNA-bd"/>
</dbReference>
<dbReference type="InterPro" id="IPR050264">
    <property type="entry name" value="Bact_CCA-adding_enz_type3_sf"/>
</dbReference>
<proteinExistence type="inferred from homology"/>
<sequence>MSASSIAGRADWLNDAGLQKLLAALSIDGEEARIAGGAVRNALLGQPVTDIDIATTNLPDETERRAKAAGFKTIPTGKDHGTITVIADGGTYEVTTLRDDVETDGRRARVAFGRDWKRDAERRDFTINALYATVDGEVIDLVGGLADLQSRTLRFIGDAEARIREDYLRILRFFRFFAWYGAGRPDADGIRASARLKDGLSLLSAERVWAELKKLLSAPDPSRALLWMRQAGVLTAILPESEKWGIDAIHGLVAAERDLGWTPDPLLRLASIVVPDEVRMEALAKRLRMSNAEGERLAAWARSAPLQHQASEMALAKAAYRGDAGGIGDRLRLSLAASRARAAQSAQDDGALIEAGGYARLLRALDNWTKPTFPLKGSDLVALGAKQEKSLGHTLRKLEDTWVDSGFQLDRDALLKRAAGFLKAN</sequence>
<name>A0A5D4GMB8_9HYPH</name>
<dbReference type="EMBL" id="VSZS01000067">
    <property type="protein sequence ID" value="TYR29966.1"/>
    <property type="molecule type" value="Genomic_DNA"/>
</dbReference>
<evidence type="ECO:0000259" key="9">
    <source>
        <dbReference type="Pfam" id="PF01743"/>
    </source>
</evidence>
<keyword evidence="5" id="KW-0479">Metal-binding</keyword>
<reference evidence="11 12" key="1">
    <citation type="submission" date="2019-08" db="EMBL/GenBank/DDBJ databases">
        <authorList>
            <person name="Seo Y.L."/>
        </authorList>
    </citation>
    <scope>NUCLEOTIDE SEQUENCE [LARGE SCALE GENOMIC DNA]</scope>
    <source>
        <strain evidence="11 12">MaA-C15</strain>
    </source>
</reference>
<reference evidence="11 12" key="2">
    <citation type="submission" date="2019-09" db="EMBL/GenBank/DDBJ databases">
        <title>Mesorhizobium sp. MaA-C15 isolated from Microcystis aeruginosa.</title>
        <authorList>
            <person name="Jeong S.E."/>
            <person name="Jin H.M."/>
            <person name="Jeon C.O."/>
        </authorList>
    </citation>
    <scope>NUCLEOTIDE SEQUENCE [LARGE SCALE GENOMIC DNA]</scope>
    <source>
        <strain evidence="11 12">MaA-C15</strain>
    </source>
</reference>
<accession>A0A5D4GMB8</accession>
<dbReference type="GO" id="GO:0000049">
    <property type="term" value="F:tRNA binding"/>
    <property type="evidence" value="ECO:0007669"/>
    <property type="project" value="TreeGrafter"/>
</dbReference>
<gene>
    <name evidence="11" type="ORF">FY036_18880</name>
</gene>
<comment type="cofactor">
    <cofactor evidence="1">
        <name>Mg(2+)</name>
        <dbReference type="ChEBI" id="CHEBI:18420"/>
    </cofactor>
</comment>
<dbReference type="Gene3D" id="1.10.3090.10">
    <property type="entry name" value="cca-adding enzyme, domain 2"/>
    <property type="match status" value="1"/>
</dbReference>
<keyword evidence="8" id="KW-0694">RNA-binding</keyword>
<dbReference type="CDD" id="cd05398">
    <property type="entry name" value="NT_ClassII-CCAase"/>
    <property type="match status" value="1"/>
</dbReference>
<feature type="domain" description="tRNA nucleotidyltransferase/poly(A) polymerase RNA and SrmB- binding" evidence="10">
    <location>
        <begin position="194"/>
        <end position="241"/>
    </location>
</feature>
<keyword evidence="4" id="KW-0548">Nucleotidyltransferase</keyword>
<dbReference type="PANTHER" id="PTHR46173:SF1">
    <property type="entry name" value="CCA TRNA NUCLEOTIDYLTRANSFERASE 1, MITOCHONDRIAL"/>
    <property type="match status" value="1"/>
</dbReference>
<dbReference type="Proteomes" id="UP000323258">
    <property type="component" value="Unassembled WGS sequence"/>
</dbReference>
<dbReference type="OrthoDB" id="9805698at2"/>
<evidence type="ECO:0000256" key="5">
    <source>
        <dbReference type="ARBA" id="ARBA00022723"/>
    </source>
</evidence>
<dbReference type="GO" id="GO:0000166">
    <property type="term" value="F:nucleotide binding"/>
    <property type="evidence" value="ECO:0007669"/>
    <property type="project" value="UniProtKB-KW"/>
</dbReference>
<dbReference type="RefSeq" id="WP_148916325.1">
    <property type="nucleotide sequence ID" value="NZ_VSZS01000067.1"/>
</dbReference>
<evidence type="ECO:0000256" key="6">
    <source>
        <dbReference type="ARBA" id="ARBA00022741"/>
    </source>
</evidence>
<evidence type="ECO:0000313" key="12">
    <source>
        <dbReference type="Proteomes" id="UP000323258"/>
    </source>
</evidence>
<dbReference type="SUPFAM" id="SSF81891">
    <property type="entry name" value="Poly A polymerase C-terminal region-like"/>
    <property type="match status" value="1"/>
</dbReference>
<dbReference type="PANTHER" id="PTHR46173">
    <property type="entry name" value="CCA TRNA NUCLEOTIDYLTRANSFERASE 1, MITOCHONDRIAL"/>
    <property type="match status" value="1"/>
</dbReference>
<dbReference type="GO" id="GO:0016779">
    <property type="term" value="F:nucleotidyltransferase activity"/>
    <property type="evidence" value="ECO:0007669"/>
    <property type="project" value="UniProtKB-KW"/>
</dbReference>
<keyword evidence="12" id="KW-1185">Reference proteome</keyword>
<keyword evidence="3" id="KW-0819">tRNA processing</keyword>
<keyword evidence="2 8" id="KW-0808">Transferase</keyword>
<evidence type="ECO:0000313" key="11">
    <source>
        <dbReference type="EMBL" id="TYR29966.1"/>
    </source>
</evidence>
<evidence type="ECO:0000256" key="8">
    <source>
        <dbReference type="RuleBase" id="RU003953"/>
    </source>
</evidence>
<comment type="caution">
    <text evidence="11">The sequence shown here is derived from an EMBL/GenBank/DDBJ whole genome shotgun (WGS) entry which is preliminary data.</text>
</comment>
<evidence type="ECO:0000256" key="1">
    <source>
        <dbReference type="ARBA" id="ARBA00001946"/>
    </source>
</evidence>
<keyword evidence="6" id="KW-0547">Nucleotide-binding</keyword>
<dbReference type="SUPFAM" id="SSF81301">
    <property type="entry name" value="Nucleotidyltransferase"/>
    <property type="match status" value="1"/>
</dbReference>
<comment type="similarity">
    <text evidence="8">Belongs to the tRNA nucleotidyltransferase/poly(A) polymerase family.</text>
</comment>
<dbReference type="GO" id="GO:0046872">
    <property type="term" value="F:metal ion binding"/>
    <property type="evidence" value="ECO:0007669"/>
    <property type="project" value="UniProtKB-KW"/>
</dbReference>
<dbReference type="Gene3D" id="3.30.460.10">
    <property type="entry name" value="Beta Polymerase, domain 2"/>
    <property type="match status" value="1"/>
</dbReference>
<evidence type="ECO:0000256" key="3">
    <source>
        <dbReference type="ARBA" id="ARBA00022694"/>
    </source>
</evidence>
<dbReference type="Pfam" id="PF12627">
    <property type="entry name" value="PolyA_pol_RNAbd"/>
    <property type="match status" value="1"/>
</dbReference>
<organism evidence="11 12">
    <name type="scientific">Neoaquamicrobium microcysteis</name>
    <dbReference type="NCBI Taxonomy" id="2682781"/>
    <lineage>
        <taxon>Bacteria</taxon>
        <taxon>Pseudomonadati</taxon>
        <taxon>Pseudomonadota</taxon>
        <taxon>Alphaproteobacteria</taxon>
        <taxon>Hyphomicrobiales</taxon>
        <taxon>Phyllobacteriaceae</taxon>
        <taxon>Neoaquamicrobium</taxon>
    </lineage>
</organism>
<evidence type="ECO:0000256" key="4">
    <source>
        <dbReference type="ARBA" id="ARBA00022695"/>
    </source>
</evidence>
<evidence type="ECO:0000256" key="2">
    <source>
        <dbReference type="ARBA" id="ARBA00022679"/>
    </source>
</evidence>
<dbReference type="GO" id="GO:0008033">
    <property type="term" value="P:tRNA processing"/>
    <property type="evidence" value="ECO:0007669"/>
    <property type="project" value="UniProtKB-KW"/>
</dbReference>
<evidence type="ECO:0000259" key="10">
    <source>
        <dbReference type="Pfam" id="PF12627"/>
    </source>
</evidence>
<dbReference type="InterPro" id="IPR043519">
    <property type="entry name" value="NT_sf"/>
</dbReference>
<dbReference type="Pfam" id="PF01743">
    <property type="entry name" value="PolyA_pol"/>
    <property type="match status" value="1"/>
</dbReference>
<feature type="domain" description="Poly A polymerase head" evidence="9">
    <location>
        <begin position="32"/>
        <end position="154"/>
    </location>
</feature>
<dbReference type="InterPro" id="IPR002646">
    <property type="entry name" value="PolA_pol_head_dom"/>
</dbReference>